<gene>
    <name evidence="1" type="ORF">ABR189_06840</name>
</gene>
<keyword evidence="2" id="KW-1185">Reference proteome</keyword>
<comment type="caution">
    <text evidence="1">The sequence shown here is derived from an EMBL/GenBank/DDBJ whole genome shotgun (WGS) entry which is preliminary data.</text>
</comment>
<evidence type="ECO:0000313" key="2">
    <source>
        <dbReference type="Proteomes" id="UP001549749"/>
    </source>
</evidence>
<protein>
    <submittedName>
        <fullName evidence="1">DUF3820 family protein</fullName>
    </submittedName>
</protein>
<dbReference type="Proteomes" id="UP001549749">
    <property type="component" value="Unassembled WGS sequence"/>
</dbReference>
<dbReference type="Pfam" id="PF12843">
    <property type="entry name" value="QSregVF_b"/>
    <property type="match status" value="1"/>
</dbReference>
<evidence type="ECO:0000313" key="1">
    <source>
        <dbReference type="EMBL" id="MET6997077.1"/>
    </source>
</evidence>
<sequence>MEPAMPNPELLKDLVTMKMPFGKYKGALLCDLPESYLVWFSQQGYPKGKLGMLLQTMYEIRLNGLGGLLTPLKGK</sequence>
<name>A0ABV2T227_9BACT</name>
<dbReference type="RefSeq" id="WP_354659717.1">
    <property type="nucleotide sequence ID" value="NZ_JBEXAC010000001.1"/>
</dbReference>
<organism evidence="1 2">
    <name type="scientific">Chitinophaga defluvii</name>
    <dbReference type="NCBI Taxonomy" id="3163343"/>
    <lineage>
        <taxon>Bacteria</taxon>
        <taxon>Pseudomonadati</taxon>
        <taxon>Bacteroidota</taxon>
        <taxon>Chitinophagia</taxon>
        <taxon>Chitinophagales</taxon>
        <taxon>Chitinophagaceae</taxon>
        <taxon>Chitinophaga</taxon>
    </lineage>
</organism>
<reference evidence="1 2" key="1">
    <citation type="submission" date="2024-06" db="EMBL/GenBank/DDBJ databases">
        <title>Chitinophaga defluvii sp. nov., isolated from municipal sewage.</title>
        <authorList>
            <person name="Zhang L."/>
        </authorList>
    </citation>
    <scope>NUCLEOTIDE SEQUENCE [LARGE SCALE GENOMIC DNA]</scope>
    <source>
        <strain evidence="1 2">H8</strain>
    </source>
</reference>
<accession>A0ABV2T227</accession>
<dbReference type="EMBL" id="JBEXAC010000001">
    <property type="protein sequence ID" value="MET6997077.1"/>
    <property type="molecule type" value="Genomic_DNA"/>
</dbReference>
<proteinExistence type="predicted"/>
<dbReference type="InterPro" id="IPR024530">
    <property type="entry name" value="QSregVF_b"/>
</dbReference>